<dbReference type="GeneID" id="41596170"/>
<protein>
    <submittedName>
        <fullName evidence="6">Glycosyl transferase</fullName>
    </submittedName>
</protein>
<evidence type="ECO:0000256" key="4">
    <source>
        <dbReference type="SAM" id="Phobius"/>
    </source>
</evidence>
<feature type="transmembrane region" description="Helical" evidence="4">
    <location>
        <begin position="439"/>
        <end position="463"/>
    </location>
</feature>
<feature type="transmembrane region" description="Helical" evidence="4">
    <location>
        <begin position="35"/>
        <end position="56"/>
    </location>
</feature>
<evidence type="ECO:0000313" key="6">
    <source>
        <dbReference type="EMBL" id="AIF82340.1"/>
    </source>
</evidence>
<feature type="region of interest" description="Disordered" evidence="3">
    <location>
        <begin position="88"/>
        <end position="117"/>
    </location>
</feature>
<feature type="transmembrane region" description="Helical" evidence="4">
    <location>
        <begin position="375"/>
        <end position="399"/>
    </location>
</feature>
<dbReference type="Pfam" id="PF00535">
    <property type="entry name" value="Glycos_transf_2"/>
    <property type="match status" value="1"/>
</dbReference>
<evidence type="ECO:0000259" key="5">
    <source>
        <dbReference type="Pfam" id="PF00535"/>
    </source>
</evidence>
<keyword evidence="2 6" id="KW-0808">Transferase</keyword>
<feature type="domain" description="Glycosyltransferase 2-like" evidence="5">
    <location>
        <begin position="126"/>
        <end position="269"/>
    </location>
</feature>
<dbReference type="HOGENOM" id="CLU_023978_4_2_2"/>
<dbReference type="RefSeq" id="WP_148699344.1">
    <property type="nucleotide sequence ID" value="NZ_CP007174.1"/>
</dbReference>
<reference evidence="6 7" key="1">
    <citation type="journal article" date="2014" name="PLoS ONE">
        <title>Genome Sequence of Candidatus Nitrososphaera evergladensis from Group I.1b Enriched from Everglades Soil Reveals Novel Genomic Features of the Ammonia-Oxidizing Archaea.</title>
        <authorList>
            <person name="Zhalnina K.V."/>
            <person name="Dias R."/>
            <person name="Leonard M.T."/>
            <person name="Dorr de Quadros P."/>
            <person name="Camargo F.A."/>
            <person name="Drew J.C."/>
            <person name="Farmerie W.G."/>
            <person name="Daroub S.H."/>
            <person name="Triplett E.W."/>
        </authorList>
    </citation>
    <scope>NUCLEOTIDE SEQUENCE [LARGE SCALE GENOMIC DNA]</scope>
    <source>
        <strain evidence="6 7">SR1</strain>
    </source>
</reference>
<feature type="transmembrane region" description="Helical" evidence="4">
    <location>
        <begin position="405"/>
        <end position="430"/>
    </location>
</feature>
<dbReference type="EMBL" id="CP007174">
    <property type="protein sequence ID" value="AIF82340.1"/>
    <property type="molecule type" value="Genomic_DNA"/>
</dbReference>
<dbReference type="PANTHER" id="PTHR43630:SF1">
    <property type="entry name" value="POLY-BETA-1,6-N-ACETYL-D-GLUCOSAMINE SYNTHASE"/>
    <property type="match status" value="1"/>
</dbReference>
<gene>
    <name evidence="6" type="ORF">NTE_00258</name>
</gene>
<dbReference type="PANTHER" id="PTHR43630">
    <property type="entry name" value="POLY-BETA-1,6-N-ACETYL-D-GLUCOSAMINE SYNTHASE"/>
    <property type="match status" value="1"/>
</dbReference>
<dbReference type="KEGG" id="nev:NTE_00258"/>
<organism evidence="6 7">
    <name type="scientific">Candidatus Nitrososphaera evergladensis SR1</name>
    <dbReference type="NCBI Taxonomy" id="1459636"/>
    <lineage>
        <taxon>Archaea</taxon>
        <taxon>Nitrososphaerota</taxon>
        <taxon>Nitrososphaeria</taxon>
        <taxon>Nitrososphaerales</taxon>
        <taxon>Nitrososphaeraceae</taxon>
        <taxon>Nitrososphaera</taxon>
    </lineage>
</organism>
<dbReference type="InterPro" id="IPR029044">
    <property type="entry name" value="Nucleotide-diphossugar_trans"/>
</dbReference>
<accession>A0A075MMH8</accession>
<dbReference type="Proteomes" id="UP000028194">
    <property type="component" value="Chromosome"/>
</dbReference>
<keyword evidence="4" id="KW-0472">Membrane</keyword>
<keyword evidence="4" id="KW-0812">Transmembrane</keyword>
<evidence type="ECO:0000256" key="1">
    <source>
        <dbReference type="ARBA" id="ARBA00022676"/>
    </source>
</evidence>
<dbReference type="InterPro" id="IPR001173">
    <property type="entry name" value="Glyco_trans_2-like"/>
</dbReference>
<sequence length="473" mass="53221">MFDDLLSTSLSSSLLLFALSPGVETFIYNFANGFVAWISTLTIWDFITLTWFAFIIDISRNVGKAIILASDHFLRKWKKEYHYYSSSSLSAPFSTTTTTTTTDSDSRSSSSGGGSAVVGRFEPNISIIVPAHNEGAAIKHTIQSLLENSYPNKEIIVVDDHSTDNTYQEALPFMQKGQIKLVQRKSGKGSKSSAINYGVVFATGDYIMIMDGDTLVERTAIQEVVNQLGVRGVSAVSGNVRIFAGDGGKRNLLTRLQSYEYLVAFEVGRRYNALMNMLIIIPGAFGVFPRSLGKEIGMYDTDTIGEDFDLTIKLLKTGGKVSFASNAIAWTYCPNNWKGWLRQRIRWAHGQLAVLMKHKDTTGVYNTYRRQLVVAFYDMIMMDIVLVFVRMAGFAWVIAAYGDRLAYVMLMMLLLYLGNELVAILTAALFSPRKEDLKYVYLVPIMVFFYRPFYSCVRLYAYLKRLLKKDATW</sequence>
<keyword evidence="7" id="KW-1185">Reference proteome</keyword>
<dbReference type="CDD" id="cd06423">
    <property type="entry name" value="CESA_like"/>
    <property type="match status" value="1"/>
</dbReference>
<dbReference type="OrthoDB" id="43988at2157"/>
<dbReference type="STRING" id="1459636.NTE_00258"/>
<dbReference type="AlphaFoldDB" id="A0A075MMH8"/>
<keyword evidence="4" id="KW-1133">Transmembrane helix</keyword>
<feature type="compositionally biased region" description="Low complexity" evidence="3">
    <location>
        <begin position="88"/>
        <end position="110"/>
    </location>
</feature>
<evidence type="ECO:0000256" key="3">
    <source>
        <dbReference type="SAM" id="MobiDB-lite"/>
    </source>
</evidence>
<dbReference type="SUPFAM" id="SSF53448">
    <property type="entry name" value="Nucleotide-diphospho-sugar transferases"/>
    <property type="match status" value="1"/>
</dbReference>
<evidence type="ECO:0000256" key="2">
    <source>
        <dbReference type="ARBA" id="ARBA00022679"/>
    </source>
</evidence>
<name>A0A075MMH8_9ARCH</name>
<keyword evidence="1" id="KW-0328">Glycosyltransferase</keyword>
<proteinExistence type="predicted"/>
<dbReference type="eggNOG" id="arCOG01389">
    <property type="taxonomic scope" value="Archaea"/>
</dbReference>
<dbReference type="Gene3D" id="3.90.550.10">
    <property type="entry name" value="Spore Coat Polysaccharide Biosynthesis Protein SpsA, Chain A"/>
    <property type="match status" value="1"/>
</dbReference>
<evidence type="ECO:0000313" key="7">
    <source>
        <dbReference type="Proteomes" id="UP000028194"/>
    </source>
</evidence>
<dbReference type="GO" id="GO:0016757">
    <property type="term" value="F:glycosyltransferase activity"/>
    <property type="evidence" value="ECO:0007669"/>
    <property type="project" value="UniProtKB-KW"/>
</dbReference>